<comment type="caution">
    <text evidence="2">The sequence shown here is derived from an EMBL/GenBank/DDBJ whole genome shotgun (WGS) entry which is preliminary data.</text>
</comment>
<reference evidence="2" key="1">
    <citation type="submission" date="2020-10" db="EMBL/GenBank/DDBJ databases">
        <title>Unveiling of a novel bifunctional photoreceptor, Dualchrome1, isolated from a cosmopolitan green alga.</title>
        <authorList>
            <person name="Suzuki S."/>
            <person name="Kawachi M."/>
        </authorList>
    </citation>
    <scope>NUCLEOTIDE SEQUENCE</scope>
    <source>
        <strain evidence="2">NIES 2893</strain>
    </source>
</reference>
<evidence type="ECO:0008006" key="4">
    <source>
        <dbReference type="Google" id="ProtNLM"/>
    </source>
</evidence>
<feature type="compositionally biased region" description="Acidic residues" evidence="1">
    <location>
        <begin position="521"/>
        <end position="549"/>
    </location>
</feature>
<feature type="region of interest" description="Disordered" evidence="1">
    <location>
        <begin position="260"/>
        <end position="279"/>
    </location>
</feature>
<dbReference type="EMBL" id="BNJQ01000002">
    <property type="protein sequence ID" value="GHP01964.1"/>
    <property type="molecule type" value="Genomic_DNA"/>
</dbReference>
<evidence type="ECO:0000313" key="2">
    <source>
        <dbReference type="EMBL" id="GHP01964.1"/>
    </source>
</evidence>
<evidence type="ECO:0000313" key="3">
    <source>
        <dbReference type="Proteomes" id="UP000660262"/>
    </source>
</evidence>
<protein>
    <recommendedName>
        <fullName evidence="4">RNase NYN domain-containing protein</fullName>
    </recommendedName>
</protein>
<dbReference type="Gene3D" id="3.40.50.11980">
    <property type="match status" value="1"/>
</dbReference>
<feature type="compositionally biased region" description="Low complexity" evidence="1">
    <location>
        <begin position="309"/>
        <end position="319"/>
    </location>
</feature>
<evidence type="ECO:0000256" key="1">
    <source>
        <dbReference type="SAM" id="MobiDB-lite"/>
    </source>
</evidence>
<feature type="region of interest" description="Disordered" evidence="1">
    <location>
        <begin position="1"/>
        <end position="33"/>
    </location>
</feature>
<feature type="region of interest" description="Disordered" evidence="1">
    <location>
        <begin position="521"/>
        <end position="560"/>
    </location>
</feature>
<organism evidence="2 3">
    <name type="scientific">Pycnococcus provasolii</name>
    <dbReference type="NCBI Taxonomy" id="41880"/>
    <lineage>
        <taxon>Eukaryota</taxon>
        <taxon>Viridiplantae</taxon>
        <taxon>Chlorophyta</taxon>
        <taxon>Pseudoscourfieldiophyceae</taxon>
        <taxon>Pseudoscourfieldiales</taxon>
        <taxon>Pycnococcaceae</taxon>
        <taxon>Pycnococcus</taxon>
    </lineage>
</organism>
<feature type="compositionally biased region" description="Basic residues" evidence="1">
    <location>
        <begin position="262"/>
        <end position="275"/>
    </location>
</feature>
<feature type="compositionally biased region" description="Low complexity" evidence="1">
    <location>
        <begin position="14"/>
        <end position="32"/>
    </location>
</feature>
<keyword evidence="3" id="KW-1185">Reference proteome</keyword>
<accession>A0A830H4J8</accession>
<feature type="region of interest" description="Disordered" evidence="1">
    <location>
        <begin position="309"/>
        <end position="343"/>
    </location>
</feature>
<gene>
    <name evidence="2" type="ORF">PPROV_000072000</name>
</gene>
<sequence>MAPHVSTGLRRAPRGAPQAHGGAPRGARAAPRGGVGGGLVRFAFRESFVGGGRSSSSTSMDSRRRRLRILEGYPWVGSVGVGGLGGFCRSCVSHVSLSKVGCAAAAASISAISVKNNNDVDVNQEEEKRSIPSPKSSSSKPRTIVLDGANICWSYGAGLESIRDVSQTNLDDVFPDDELARVKHTGGPRTRRPRAMGLVKALEHSNWKEAGFEVSAVLPRSYYEGPLWGIADGMGLRPEAVLGEKGRGKLSKRKFQKLLSRREKRRKKQAARHKRALDQVNMNATVARLEQEGGLVGDSALVASAAEAASSPSSSSSTSRGFGGFGTPPQSRKQRRAEARALARGETIDREEVVQEEGVVVTPAQDLVSVADRALDANGTSAADATVADADDDDAWEARTINHPVTGEPMLEEVRPLVWRNLLLHHFVEEGRIQLVNRIHRADDDVQLLYLARHADDGRGAYVVSNDRYRDHRASLKSGLKGRRVGYQWMARTATGDDLGIVGRTGVLGRDSAETVALTAEEIDGEEGDDDFDDEEEEDEDEEDFEEEEAHNAEPADRRKRGFELASRFPEGSKFILEFQPEGNVVAAS</sequence>
<dbReference type="AlphaFoldDB" id="A0A830H4J8"/>
<proteinExistence type="predicted"/>
<feature type="region of interest" description="Disordered" evidence="1">
    <location>
        <begin position="120"/>
        <end position="141"/>
    </location>
</feature>
<dbReference type="OrthoDB" id="496459at2759"/>
<dbReference type="Proteomes" id="UP000660262">
    <property type="component" value="Unassembled WGS sequence"/>
</dbReference>
<feature type="compositionally biased region" description="Low complexity" evidence="1">
    <location>
        <begin position="131"/>
        <end position="141"/>
    </location>
</feature>
<name>A0A830H4J8_9CHLO</name>